<organism evidence="2 3">
    <name type="scientific">Flavobacterium agri</name>
    <dbReference type="NCBI Taxonomy" id="2743471"/>
    <lineage>
        <taxon>Bacteria</taxon>
        <taxon>Pseudomonadati</taxon>
        <taxon>Bacteroidota</taxon>
        <taxon>Flavobacteriia</taxon>
        <taxon>Flavobacteriales</taxon>
        <taxon>Flavobacteriaceae</taxon>
        <taxon>Flavobacterium</taxon>
    </lineage>
</organism>
<keyword evidence="3" id="KW-1185">Reference proteome</keyword>
<protein>
    <submittedName>
        <fullName evidence="2">Uncharacterized protein</fullName>
    </submittedName>
</protein>
<feature type="signal peptide" evidence="1">
    <location>
        <begin position="1"/>
        <end position="18"/>
    </location>
</feature>
<name>A0A7Y8Y6C2_9FLAO</name>
<gene>
    <name evidence="2" type="ORF">HZF10_17530</name>
</gene>
<dbReference type="EMBL" id="JACBJI010000012">
    <property type="protein sequence ID" value="NYA72733.1"/>
    <property type="molecule type" value="Genomic_DNA"/>
</dbReference>
<evidence type="ECO:0000256" key="1">
    <source>
        <dbReference type="SAM" id="SignalP"/>
    </source>
</evidence>
<evidence type="ECO:0000313" key="3">
    <source>
        <dbReference type="Proteomes" id="UP000535020"/>
    </source>
</evidence>
<dbReference type="AlphaFoldDB" id="A0A7Y8Y6C2"/>
<evidence type="ECO:0000313" key="2">
    <source>
        <dbReference type="EMBL" id="NYA72733.1"/>
    </source>
</evidence>
<dbReference type="RefSeq" id="WP_176007543.1">
    <property type="nucleotide sequence ID" value="NZ_JABWMI010000029.1"/>
</dbReference>
<proteinExistence type="predicted"/>
<keyword evidence="1" id="KW-0732">Signal</keyword>
<feature type="chain" id="PRO_5031250348" evidence="1">
    <location>
        <begin position="19"/>
        <end position="147"/>
    </location>
</feature>
<accession>A0A7Y8Y6C2</accession>
<dbReference type="Proteomes" id="UP000535020">
    <property type="component" value="Unassembled WGS sequence"/>
</dbReference>
<sequence length="147" mass="17367">MKTILLISLLIMSQVIFSQNNSIIKTDNSVGVIFSETYFEEMAQTFTPTTFEIEKVEKLIATFNPKSKDYNDDIKKKVNLLSRGKYFRQYFGFDINENNKVKMILIRFIRINKNSSPEEMRNWEIEPSVDPNIIELKYDVNLNKFYV</sequence>
<reference evidence="2 3" key="1">
    <citation type="submission" date="2020-07" db="EMBL/GenBank/DDBJ databases">
        <authorList>
            <person name="Sun Q."/>
        </authorList>
    </citation>
    <scope>NUCLEOTIDE SEQUENCE [LARGE SCALE GENOMIC DNA]</scope>
    <source>
        <strain evidence="2 3">MAH-1</strain>
    </source>
</reference>
<comment type="caution">
    <text evidence="2">The sequence shown here is derived from an EMBL/GenBank/DDBJ whole genome shotgun (WGS) entry which is preliminary data.</text>
</comment>